<proteinExistence type="inferred from homology"/>
<evidence type="ECO:0000256" key="1">
    <source>
        <dbReference type="ARBA" id="ARBA00009232"/>
    </source>
</evidence>
<comment type="similarity">
    <text evidence="1">Belongs to the DNA glycosylase MPG family.</text>
</comment>
<dbReference type="AlphaFoldDB" id="A0AAU8HX40"/>
<keyword evidence="5" id="KW-0326">Glycosidase</keyword>
<dbReference type="InterPro" id="IPR011034">
    <property type="entry name" value="Formyl_transferase-like_C_sf"/>
</dbReference>
<dbReference type="GO" id="GO:0006284">
    <property type="term" value="P:base-excision repair"/>
    <property type="evidence" value="ECO:0007669"/>
    <property type="project" value="InterPro"/>
</dbReference>
<name>A0AAU8HX40_9FIRM</name>
<dbReference type="GO" id="GO:0003677">
    <property type="term" value="F:DNA binding"/>
    <property type="evidence" value="ECO:0007669"/>
    <property type="project" value="InterPro"/>
</dbReference>
<gene>
    <name evidence="5" type="ORF">PRVXH_001313</name>
</gene>
<reference evidence="5" key="1">
    <citation type="journal article" date="2018" name="Antonie Van Leeuwenhoek">
        <title>Proteinivorax hydrogeniformans sp. nov., an anaerobic, haloalkaliphilic bacterium fermenting proteinaceous compounds with high hydrogen production.</title>
        <authorList>
            <person name="Boltyanskaya Y."/>
            <person name="Detkova E."/>
            <person name="Pimenov N."/>
            <person name="Kevbrin V."/>
        </authorList>
    </citation>
    <scope>NUCLEOTIDE SEQUENCE</scope>
    <source>
        <strain evidence="5">Z-710</strain>
    </source>
</reference>
<dbReference type="RefSeq" id="WP_353894503.1">
    <property type="nucleotide sequence ID" value="NZ_CP159485.1"/>
</dbReference>
<dbReference type="PANTHER" id="PTHR10429:SF0">
    <property type="entry name" value="DNA-3-METHYLADENINE GLYCOSYLASE"/>
    <property type="match status" value="1"/>
</dbReference>
<dbReference type="InterPro" id="IPR036995">
    <property type="entry name" value="MPG_sf"/>
</dbReference>
<keyword evidence="4" id="KW-0234">DNA repair</keyword>
<keyword evidence="2" id="KW-0227">DNA damage</keyword>
<protein>
    <submittedName>
        <fullName evidence="5">DNA-3-methyladenine glycosylase</fullName>
        <ecNumber evidence="5">3.2.2.-</ecNumber>
    </submittedName>
</protein>
<dbReference type="EC" id="3.2.2.-" evidence="5"/>
<evidence type="ECO:0000256" key="3">
    <source>
        <dbReference type="ARBA" id="ARBA00022801"/>
    </source>
</evidence>
<accession>A0AAU8HX40</accession>
<evidence type="ECO:0000256" key="2">
    <source>
        <dbReference type="ARBA" id="ARBA00022763"/>
    </source>
</evidence>
<dbReference type="SUPFAM" id="SSF50486">
    <property type="entry name" value="FMT C-terminal domain-like"/>
    <property type="match status" value="1"/>
</dbReference>
<evidence type="ECO:0000313" key="5">
    <source>
        <dbReference type="EMBL" id="XCI29959.1"/>
    </source>
</evidence>
<dbReference type="InterPro" id="IPR003180">
    <property type="entry name" value="MPG"/>
</dbReference>
<organism evidence="5">
    <name type="scientific">Proteinivorax hydrogeniformans</name>
    <dbReference type="NCBI Taxonomy" id="1826727"/>
    <lineage>
        <taxon>Bacteria</taxon>
        <taxon>Bacillati</taxon>
        <taxon>Bacillota</taxon>
        <taxon>Clostridia</taxon>
        <taxon>Eubacteriales</taxon>
        <taxon>Proteinivoracaceae</taxon>
        <taxon>Proteinivorax</taxon>
    </lineage>
</organism>
<evidence type="ECO:0000256" key="4">
    <source>
        <dbReference type="ARBA" id="ARBA00023204"/>
    </source>
</evidence>
<dbReference type="PANTHER" id="PTHR10429">
    <property type="entry name" value="DNA-3-METHYLADENINE GLYCOSYLASE"/>
    <property type="match status" value="1"/>
</dbReference>
<sequence>MKLPIDFYRSNALDVAKSLLGKELVRVVNNETLISKIVETEAYIGPEDKGCHAFNNKKTKRTEVMFEPGGVAYVYVIYGIHHCLNIVTGRSPMC</sequence>
<keyword evidence="3 5" id="KW-0378">Hydrolase</keyword>
<dbReference type="Gene3D" id="3.10.300.10">
    <property type="entry name" value="Methylpurine-DNA glycosylase (MPG)"/>
    <property type="match status" value="1"/>
</dbReference>
<reference evidence="5" key="2">
    <citation type="submission" date="2024-06" db="EMBL/GenBank/DDBJ databases">
        <authorList>
            <person name="Petrova K.O."/>
            <person name="Toshchakov S.V."/>
            <person name="Boltjanskaja Y.V."/>
            <person name="Kevbrin V.V."/>
        </authorList>
    </citation>
    <scope>NUCLEOTIDE SEQUENCE</scope>
    <source>
        <strain evidence="5">Z-710</strain>
    </source>
</reference>
<dbReference type="EMBL" id="CP159485">
    <property type="protein sequence ID" value="XCI29959.1"/>
    <property type="molecule type" value="Genomic_DNA"/>
</dbReference>
<dbReference type="Pfam" id="PF02245">
    <property type="entry name" value="Pur_DNA_glyco"/>
    <property type="match status" value="1"/>
</dbReference>
<dbReference type="GO" id="GO:0003905">
    <property type="term" value="F:alkylbase DNA N-glycosylase activity"/>
    <property type="evidence" value="ECO:0007669"/>
    <property type="project" value="InterPro"/>
</dbReference>